<reference evidence="2 3" key="1">
    <citation type="submission" date="2015-01" db="EMBL/GenBank/DDBJ databases">
        <title>Evolution of Trichinella species and genotypes.</title>
        <authorList>
            <person name="Korhonen P.K."/>
            <person name="Edoardo P."/>
            <person name="Giuseppe L.R."/>
            <person name="Gasser R.B."/>
        </authorList>
    </citation>
    <scope>NUCLEOTIDE SEQUENCE [LARGE SCALE GENOMIC DNA]</scope>
    <source>
        <strain evidence="2">ISS417</strain>
    </source>
</reference>
<comment type="caution">
    <text evidence="2">The sequence shown here is derived from an EMBL/GenBank/DDBJ whole genome shotgun (WGS) entry which is preliminary data.</text>
</comment>
<keyword evidence="1" id="KW-0812">Transmembrane</keyword>
<keyword evidence="1" id="KW-1133">Transmembrane helix</keyword>
<dbReference type="OrthoDB" id="5920364at2759"/>
<feature type="transmembrane region" description="Helical" evidence="1">
    <location>
        <begin position="36"/>
        <end position="55"/>
    </location>
</feature>
<evidence type="ECO:0000313" key="3">
    <source>
        <dbReference type="Proteomes" id="UP000055048"/>
    </source>
</evidence>
<dbReference type="AlphaFoldDB" id="A0A0V0TQS5"/>
<dbReference type="Proteomes" id="UP000055048">
    <property type="component" value="Unassembled WGS sequence"/>
</dbReference>
<evidence type="ECO:0000313" key="2">
    <source>
        <dbReference type="EMBL" id="KRX41320.1"/>
    </source>
</evidence>
<feature type="non-terminal residue" evidence="2">
    <location>
        <position position="1"/>
    </location>
</feature>
<name>A0A0V0TQS5_9BILA</name>
<sequence>LCPVCTAWARADEFTIKMLFACNFQVISASLVKMKLFWTSLLLLLTVCVTLFYSADSMGVMNDLRQMQRMSRVRERQAFRAGKRVGMSIGRRGRAIGRRGVLPLLGLLG</sequence>
<protein>
    <submittedName>
        <fullName evidence="2">Uncharacterized protein</fullName>
    </submittedName>
</protein>
<organism evidence="2 3">
    <name type="scientific">Trichinella murrelli</name>
    <dbReference type="NCBI Taxonomy" id="144512"/>
    <lineage>
        <taxon>Eukaryota</taxon>
        <taxon>Metazoa</taxon>
        <taxon>Ecdysozoa</taxon>
        <taxon>Nematoda</taxon>
        <taxon>Enoplea</taxon>
        <taxon>Dorylaimia</taxon>
        <taxon>Trichinellida</taxon>
        <taxon>Trichinellidae</taxon>
        <taxon>Trichinella</taxon>
    </lineage>
</organism>
<gene>
    <name evidence="2" type="ORF">T05_6739</name>
</gene>
<accession>A0A0V0TQS5</accession>
<dbReference type="EMBL" id="JYDJ01000174">
    <property type="protein sequence ID" value="KRX41320.1"/>
    <property type="molecule type" value="Genomic_DNA"/>
</dbReference>
<proteinExistence type="predicted"/>
<keyword evidence="1" id="KW-0472">Membrane</keyword>
<keyword evidence="3" id="KW-1185">Reference proteome</keyword>
<evidence type="ECO:0000256" key="1">
    <source>
        <dbReference type="SAM" id="Phobius"/>
    </source>
</evidence>